<evidence type="ECO:0000313" key="6">
    <source>
        <dbReference type="Proteomes" id="UP000276215"/>
    </source>
</evidence>
<dbReference type="GO" id="GO:0005524">
    <property type="term" value="F:ATP binding"/>
    <property type="evidence" value="ECO:0007669"/>
    <property type="project" value="UniProtKB-KW"/>
</dbReference>
<evidence type="ECO:0000256" key="1">
    <source>
        <dbReference type="ARBA" id="ARBA00022741"/>
    </source>
</evidence>
<evidence type="ECO:0000256" key="2">
    <source>
        <dbReference type="ARBA" id="ARBA00022840"/>
    </source>
</evidence>
<dbReference type="SUPFAM" id="SSF52540">
    <property type="entry name" value="P-loop containing nucleoside triphosphate hydrolases"/>
    <property type="match status" value="1"/>
</dbReference>
<dbReference type="PANTHER" id="PTHR11638">
    <property type="entry name" value="ATP-DEPENDENT CLP PROTEASE"/>
    <property type="match status" value="1"/>
</dbReference>
<dbReference type="AlphaFoldDB" id="A0A3N4JS77"/>
<keyword evidence="5" id="KW-0378">Hydrolase</keyword>
<gene>
    <name evidence="5" type="ORF">L873DRAFT_1827286</name>
</gene>
<keyword evidence="1" id="KW-0547">Nucleotide-binding</keyword>
<name>A0A3N4JS77_9PEZI</name>
<dbReference type="Pfam" id="PF07724">
    <property type="entry name" value="AAA_2"/>
    <property type="match status" value="1"/>
</dbReference>
<organism evidence="5 6">
    <name type="scientific">Choiromyces venosus 120613-1</name>
    <dbReference type="NCBI Taxonomy" id="1336337"/>
    <lineage>
        <taxon>Eukaryota</taxon>
        <taxon>Fungi</taxon>
        <taxon>Dikarya</taxon>
        <taxon>Ascomycota</taxon>
        <taxon>Pezizomycotina</taxon>
        <taxon>Pezizomycetes</taxon>
        <taxon>Pezizales</taxon>
        <taxon>Tuberaceae</taxon>
        <taxon>Choiromyces</taxon>
    </lineage>
</organism>
<dbReference type="PANTHER" id="PTHR11638:SF18">
    <property type="entry name" value="HEAT SHOCK PROTEIN 104"/>
    <property type="match status" value="1"/>
</dbReference>
<protein>
    <submittedName>
        <fullName evidence="5">P-loop containing nucleoside triphosphate hydrolase protein</fullName>
    </submittedName>
</protein>
<reference evidence="5 6" key="1">
    <citation type="journal article" date="2018" name="Nat. Ecol. Evol.">
        <title>Pezizomycetes genomes reveal the molecular basis of ectomycorrhizal truffle lifestyle.</title>
        <authorList>
            <person name="Murat C."/>
            <person name="Payen T."/>
            <person name="Noel B."/>
            <person name="Kuo A."/>
            <person name="Morin E."/>
            <person name="Chen J."/>
            <person name="Kohler A."/>
            <person name="Krizsan K."/>
            <person name="Balestrini R."/>
            <person name="Da Silva C."/>
            <person name="Montanini B."/>
            <person name="Hainaut M."/>
            <person name="Levati E."/>
            <person name="Barry K.W."/>
            <person name="Belfiori B."/>
            <person name="Cichocki N."/>
            <person name="Clum A."/>
            <person name="Dockter R.B."/>
            <person name="Fauchery L."/>
            <person name="Guy J."/>
            <person name="Iotti M."/>
            <person name="Le Tacon F."/>
            <person name="Lindquist E.A."/>
            <person name="Lipzen A."/>
            <person name="Malagnac F."/>
            <person name="Mello A."/>
            <person name="Molinier V."/>
            <person name="Miyauchi S."/>
            <person name="Poulain J."/>
            <person name="Riccioni C."/>
            <person name="Rubini A."/>
            <person name="Sitrit Y."/>
            <person name="Splivallo R."/>
            <person name="Traeger S."/>
            <person name="Wang M."/>
            <person name="Zifcakova L."/>
            <person name="Wipf D."/>
            <person name="Zambonelli A."/>
            <person name="Paolocci F."/>
            <person name="Nowrousian M."/>
            <person name="Ottonello S."/>
            <person name="Baldrian P."/>
            <person name="Spatafora J.W."/>
            <person name="Henrissat B."/>
            <person name="Nagy L.G."/>
            <person name="Aury J.M."/>
            <person name="Wincker P."/>
            <person name="Grigoriev I.V."/>
            <person name="Bonfante P."/>
            <person name="Martin F.M."/>
        </authorList>
    </citation>
    <scope>NUCLEOTIDE SEQUENCE [LARGE SCALE GENOMIC DNA]</scope>
    <source>
        <strain evidence="5 6">120613-1</strain>
    </source>
</reference>
<dbReference type="InterPro" id="IPR019489">
    <property type="entry name" value="Clp_ATPase_C"/>
</dbReference>
<dbReference type="InterPro" id="IPR003959">
    <property type="entry name" value="ATPase_AAA_core"/>
</dbReference>
<evidence type="ECO:0000259" key="4">
    <source>
        <dbReference type="Pfam" id="PF10431"/>
    </source>
</evidence>
<dbReference type="Gene3D" id="3.40.50.300">
    <property type="entry name" value="P-loop containing nucleotide triphosphate hydrolases"/>
    <property type="match status" value="1"/>
</dbReference>
<dbReference type="Gene3D" id="1.10.8.60">
    <property type="match status" value="1"/>
</dbReference>
<accession>A0A3N4JS77</accession>
<dbReference type="Pfam" id="PF10431">
    <property type="entry name" value="ClpB_D2-small"/>
    <property type="match status" value="1"/>
</dbReference>
<keyword evidence="6" id="KW-1185">Reference proteome</keyword>
<sequence>MMDYGSFRQLIQRLPLATARLTTDLNPQKMISGIFDPIVLNKPLGSAQASPDESVGPNYPEWDFSLPPVTSGVGPFRPEEGMTFSFSMARLVVGLQQGLDNNKLTQYFSYYRPNTISRSINGTVSGFPGIFYAVATNDEKLIRTWIKYGGDANAVEKMHGFPLLAFSILNTLNLNKDTTAMTTTLLSLGADAGVIPRAFFTPFLQDPPVEGPDPRTVTDINEPKKKWCKRYIWPSLARVINISQRYFLEKTIKDKPASARQNQVALAHSATELLGISYFMIGQTTAASAMIRKFLTHLALPTSKPLVLVFAGPSGHGKTELAKRLGQLLTLELECVDSTEIKYESDLFGPKQPYLGYQQGSPLNNYLTRMSGKRAIVFLDEFEKTTREVQNACLIPFDEGKYVDRRNREAVDCSKTIWIIATNALDQKIVDFCERNPGVFKNDDEEKHSRLMTELEKTLKKQLKHTFGNPLSGRISAVLPFLPFSLGEQAVVAHKYILELKNKVLTPVNLSSGKLVGRVLLHIKSDGAVCKVVATEGYDPDQGARSLQTAVKTRIEEELVHTYLEEDDVISETQPLADYTVDIQRDGTLLIFKSTGTEKSFSD</sequence>
<dbReference type="GO" id="GO:0034605">
    <property type="term" value="P:cellular response to heat"/>
    <property type="evidence" value="ECO:0007669"/>
    <property type="project" value="TreeGrafter"/>
</dbReference>
<dbReference type="GO" id="GO:0005737">
    <property type="term" value="C:cytoplasm"/>
    <property type="evidence" value="ECO:0007669"/>
    <property type="project" value="TreeGrafter"/>
</dbReference>
<keyword evidence="2" id="KW-0067">ATP-binding</keyword>
<evidence type="ECO:0000259" key="3">
    <source>
        <dbReference type="Pfam" id="PF07724"/>
    </source>
</evidence>
<proteinExistence type="predicted"/>
<feature type="domain" description="ATPase AAA-type core" evidence="3">
    <location>
        <begin position="308"/>
        <end position="463"/>
    </location>
</feature>
<dbReference type="GO" id="GO:0016887">
    <property type="term" value="F:ATP hydrolysis activity"/>
    <property type="evidence" value="ECO:0007669"/>
    <property type="project" value="InterPro"/>
</dbReference>
<feature type="domain" description="Clp ATPase C-terminal" evidence="4">
    <location>
        <begin position="522"/>
        <end position="567"/>
    </location>
</feature>
<dbReference type="STRING" id="1336337.A0A3N4JS77"/>
<dbReference type="Proteomes" id="UP000276215">
    <property type="component" value="Unassembled WGS sequence"/>
</dbReference>
<dbReference type="InterPro" id="IPR027417">
    <property type="entry name" value="P-loop_NTPase"/>
</dbReference>
<dbReference type="OrthoDB" id="47330at2759"/>
<dbReference type="EMBL" id="ML120375">
    <property type="protein sequence ID" value="RPB01183.1"/>
    <property type="molecule type" value="Genomic_DNA"/>
</dbReference>
<evidence type="ECO:0000313" key="5">
    <source>
        <dbReference type="EMBL" id="RPB01183.1"/>
    </source>
</evidence>
<dbReference type="PRINTS" id="PR00300">
    <property type="entry name" value="CLPPROTEASEA"/>
</dbReference>
<dbReference type="InterPro" id="IPR050130">
    <property type="entry name" value="ClpA_ClpB"/>
</dbReference>
<dbReference type="InterPro" id="IPR001270">
    <property type="entry name" value="ClpA/B"/>
</dbReference>